<feature type="transmembrane region" description="Helical" evidence="1">
    <location>
        <begin position="252"/>
        <end position="280"/>
    </location>
</feature>
<comment type="caution">
    <text evidence="2">The sequence shown here is derived from an EMBL/GenBank/DDBJ whole genome shotgun (WGS) entry which is preliminary data.</text>
</comment>
<proteinExistence type="predicted"/>
<accession>A0A0E2AXS6</accession>
<gene>
    <name evidence="2" type="ORF">LEP1GSC081_2533</name>
</gene>
<evidence type="ECO:0000313" key="3">
    <source>
        <dbReference type="Proteomes" id="UP000006253"/>
    </source>
</evidence>
<evidence type="ECO:0000256" key="1">
    <source>
        <dbReference type="SAM" id="Phobius"/>
    </source>
</evidence>
<reference evidence="2 3" key="1">
    <citation type="submission" date="2012-10" db="EMBL/GenBank/DDBJ databases">
        <authorList>
            <person name="Harkins D.M."/>
            <person name="Durkin A.S."/>
            <person name="Brinkac L.M."/>
            <person name="Selengut J.D."/>
            <person name="Sanka R."/>
            <person name="DePew J."/>
            <person name="Purushe J."/>
            <person name="Peacock S.J."/>
            <person name="Thaipadungpanit J."/>
            <person name="Wuthiekanun V.W."/>
            <person name="Day N.P."/>
            <person name="Vinetz J.M."/>
            <person name="Sutton G.G."/>
            <person name="Nelson W.C."/>
            <person name="Fouts D.E."/>
        </authorList>
    </citation>
    <scope>NUCLEOTIDE SEQUENCE [LARGE SCALE GENOMIC DNA]</scope>
    <source>
        <strain evidence="2 3">H1</strain>
    </source>
</reference>
<name>A0A0E2AXS6_9LEPT</name>
<keyword evidence="1" id="KW-0472">Membrane</keyword>
<keyword evidence="1" id="KW-0812">Transmembrane</keyword>
<evidence type="ECO:0000313" key="2">
    <source>
        <dbReference type="EMBL" id="EKO13710.1"/>
    </source>
</evidence>
<feature type="transmembrane region" description="Helical" evidence="1">
    <location>
        <begin position="6"/>
        <end position="28"/>
    </location>
</feature>
<dbReference type="AlphaFoldDB" id="A0A0E2AXS6"/>
<protein>
    <submittedName>
        <fullName evidence="2">Uncharacterized protein</fullName>
    </submittedName>
</protein>
<dbReference type="Proteomes" id="UP000006253">
    <property type="component" value="Unassembled WGS sequence"/>
</dbReference>
<dbReference type="EMBL" id="AHMY02000068">
    <property type="protein sequence ID" value="EKO13710.1"/>
    <property type="molecule type" value="Genomic_DNA"/>
</dbReference>
<keyword evidence="1" id="KW-1133">Transmembrane helix</keyword>
<organism evidence="2 3">
    <name type="scientific">Leptospira kirschneri str. H1</name>
    <dbReference type="NCBI Taxonomy" id="1049966"/>
    <lineage>
        <taxon>Bacteria</taxon>
        <taxon>Pseudomonadati</taxon>
        <taxon>Spirochaetota</taxon>
        <taxon>Spirochaetia</taxon>
        <taxon>Leptospirales</taxon>
        <taxon>Leptospiraceae</taxon>
        <taxon>Leptospira</taxon>
    </lineage>
</organism>
<dbReference type="RefSeq" id="WP_004767022.1">
    <property type="nucleotide sequence ID" value="NZ_AHMY02000068.1"/>
</dbReference>
<sequence>MTFDLYRKIAFALTLILLGLIPISIPFFNKEWKESSMRFSLNPAGNEGILKRESFLKVWSDIKKAPLFEAGPKIEYSIRNFSLPKQAKELGESLLKNLELRSIKIYDSSYRLVFSSENTKEVFNKDLRLGDLKIPPSGINFDSTGVPIYRSKNGEWFLWMNGFTLGTHVSLPFNVREKQIYWIFESEKIGQNSLIGSNDLRSLNYPDNLEEILAEFNKPTVGWKERPFWEKNKIGNHTIFLSYDRGSRTKQLILIFGFLSFLFGTCGLGILSSTLVHSIIVEKEFDHKEKVLKMRDVFLRIIQLLKRDLS</sequence>